<accession>A0A841GXM0</accession>
<keyword evidence="1" id="KW-0472">Membrane</keyword>
<sequence>MSLHLFSTPVQCTRCGTVVEDPTTDKCPKCGNLMKERRAPRRLAGVETRYSSLRLLLNAIRFLAVLLVLLGGLMFFSTLGNDGLSGIQGGMVLMGSIVVAVAMLAIAGMFVLMIDIEENTRSSFRLQQQILEEIELARGDHRPGSGASAVPAAVPVQPAAAPVPPATGAR</sequence>
<keyword evidence="1" id="KW-1133">Transmembrane helix</keyword>
<keyword evidence="3" id="KW-1185">Reference proteome</keyword>
<organism evidence="2 3">
    <name type="scientific">Longimicrobium terrae</name>
    <dbReference type="NCBI Taxonomy" id="1639882"/>
    <lineage>
        <taxon>Bacteria</taxon>
        <taxon>Pseudomonadati</taxon>
        <taxon>Gemmatimonadota</taxon>
        <taxon>Longimicrobiia</taxon>
        <taxon>Longimicrobiales</taxon>
        <taxon>Longimicrobiaceae</taxon>
        <taxon>Longimicrobium</taxon>
    </lineage>
</organism>
<gene>
    <name evidence="2" type="ORF">HNQ61_002115</name>
</gene>
<evidence type="ECO:0000256" key="1">
    <source>
        <dbReference type="SAM" id="Phobius"/>
    </source>
</evidence>
<dbReference type="Proteomes" id="UP000582837">
    <property type="component" value="Unassembled WGS sequence"/>
</dbReference>
<protein>
    <submittedName>
        <fullName evidence="2">Putative RNA-binding Zn-ribbon protein involved in translation (DUF1610 family)</fullName>
    </submittedName>
</protein>
<name>A0A841GXM0_9BACT</name>
<dbReference type="RefSeq" id="WP_183685631.1">
    <property type="nucleotide sequence ID" value="NZ_JABDTL010000001.1"/>
</dbReference>
<reference evidence="2 3" key="1">
    <citation type="submission" date="2020-08" db="EMBL/GenBank/DDBJ databases">
        <title>Genomic Encyclopedia of Type Strains, Phase IV (KMG-IV): sequencing the most valuable type-strain genomes for metagenomic binning, comparative biology and taxonomic classification.</title>
        <authorList>
            <person name="Goeker M."/>
        </authorList>
    </citation>
    <scope>NUCLEOTIDE SEQUENCE [LARGE SCALE GENOMIC DNA]</scope>
    <source>
        <strain evidence="2 3">DSM 29007</strain>
    </source>
</reference>
<comment type="caution">
    <text evidence="2">The sequence shown here is derived from an EMBL/GenBank/DDBJ whole genome shotgun (WGS) entry which is preliminary data.</text>
</comment>
<evidence type="ECO:0000313" key="3">
    <source>
        <dbReference type="Proteomes" id="UP000582837"/>
    </source>
</evidence>
<feature type="transmembrane region" description="Helical" evidence="1">
    <location>
        <begin position="91"/>
        <end position="114"/>
    </location>
</feature>
<keyword evidence="1" id="KW-0812">Transmembrane</keyword>
<dbReference type="AlphaFoldDB" id="A0A841GXM0"/>
<feature type="transmembrane region" description="Helical" evidence="1">
    <location>
        <begin position="59"/>
        <end position="79"/>
    </location>
</feature>
<proteinExistence type="predicted"/>
<evidence type="ECO:0000313" key="2">
    <source>
        <dbReference type="EMBL" id="MBB6070494.1"/>
    </source>
</evidence>
<dbReference type="EMBL" id="JACHIA010000005">
    <property type="protein sequence ID" value="MBB6070494.1"/>
    <property type="molecule type" value="Genomic_DNA"/>
</dbReference>